<evidence type="ECO:0000256" key="2">
    <source>
        <dbReference type="ARBA" id="ARBA00022490"/>
    </source>
</evidence>
<evidence type="ECO:0000256" key="8">
    <source>
        <dbReference type="ARBA" id="ARBA00048366"/>
    </source>
</evidence>
<evidence type="ECO:0000313" key="12">
    <source>
        <dbReference type="Proteomes" id="UP001596364"/>
    </source>
</evidence>
<accession>A0ABW1XQN9</accession>
<keyword evidence="7 9" id="KW-0067">ATP-binding</keyword>
<dbReference type="InterPro" id="IPR050156">
    <property type="entry name" value="TC-AMP_synthase_SUA5"/>
</dbReference>
<evidence type="ECO:0000313" key="11">
    <source>
        <dbReference type="EMBL" id="MFC6441708.1"/>
    </source>
</evidence>
<sequence length="186" mass="20200">MSESTKFHSVQDAFYAGGLIAYPTEAVFGLGCDPDNSDALSRLLALKQRPASKGLILVAADYSQLLPYIDDKRIPQERRFEIFSKWPGPITWLLPKSERVSDLLCGDSDLIAVRIPDFAPVRELCRALTKPIVSTSANVSGMPPAITAADVIQQLGRGVDWLVDVPVGGNASPSKIFNAMTGEQLR</sequence>
<evidence type="ECO:0000256" key="1">
    <source>
        <dbReference type="ARBA" id="ARBA00004496"/>
    </source>
</evidence>
<evidence type="ECO:0000256" key="7">
    <source>
        <dbReference type="ARBA" id="ARBA00022840"/>
    </source>
</evidence>
<dbReference type="PANTHER" id="PTHR17490">
    <property type="entry name" value="SUA5"/>
    <property type="match status" value="1"/>
</dbReference>
<comment type="catalytic activity">
    <reaction evidence="8 9">
        <text>L-threonine + hydrogencarbonate + ATP = L-threonylcarbamoyladenylate + diphosphate + H2O</text>
        <dbReference type="Rhea" id="RHEA:36407"/>
        <dbReference type="ChEBI" id="CHEBI:15377"/>
        <dbReference type="ChEBI" id="CHEBI:17544"/>
        <dbReference type="ChEBI" id="CHEBI:30616"/>
        <dbReference type="ChEBI" id="CHEBI:33019"/>
        <dbReference type="ChEBI" id="CHEBI:57926"/>
        <dbReference type="ChEBI" id="CHEBI:73682"/>
        <dbReference type="EC" id="2.7.7.87"/>
    </reaction>
</comment>
<dbReference type="SUPFAM" id="SSF55821">
    <property type="entry name" value="YrdC/RibB"/>
    <property type="match status" value="1"/>
</dbReference>
<dbReference type="HAMAP" id="MF_01852">
    <property type="entry name" value="TsaC"/>
    <property type="match status" value="1"/>
</dbReference>
<evidence type="ECO:0000256" key="9">
    <source>
        <dbReference type="HAMAP-Rule" id="MF_01852"/>
    </source>
</evidence>
<protein>
    <recommendedName>
        <fullName evidence="9">Threonylcarbamoyl-AMP synthase</fullName>
        <shortName evidence="9">TC-AMP synthase</shortName>
        <ecNumber evidence="9">2.7.7.87</ecNumber>
    </recommendedName>
    <alternativeName>
        <fullName evidence="9">L-threonylcarbamoyladenylate synthase</fullName>
    </alternativeName>
    <alternativeName>
        <fullName evidence="9">t(6)A37 threonylcarbamoyladenosine biosynthesis protein TsaC</fullName>
    </alternativeName>
    <alternativeName>
        <fullName evidence="9">tRNA threonylcarbamoyladenosine biosynthesis protein TsaC</fullName>
    </alternativeName>
</protein>
<comment type="similarity">
    <text evidence="9">Belongs to the SUA5 family. TsaC subfamily.</text>
</comment>
<dbReference type="InterPro" id="IPR023535">
    <property type="entry name" value="TC-AMP_synthase"/>
</dbReference>
<keyword evidence="6 9" id="KW-0547">Nucleotide-binding</keyword>
<keyword evidence="4 9" id="KW-0819">tRNA processing</keyword>
<dbReference type="PANTHER" id="PTHR17490:SF18">
    <property type="entry name" value="THREONYLCARBAMOYL-AMP SYNTHASE"/>
    <property type="match status" value="1"/>
</dbReference>
<gene>
    <name evidence="9" type="primary">tsaC</name>
    <name evidence="11" type="ORF">ACFP85_16255</name>
</gene>
<comment type="caution">
    <text evidence="11">The sequence shown here is derived from an EMBL/GenBank/DDBJ whole genome shotgun (WGS) entry which is preliminary data.</text>
</comment>
<dbReference type="Pfam" id="PF01300">
    <property type="entry name" value="Sua5_yciO_yrdC"/>
    <property type="match status" value="1"/>
</dbReference>
<keyword evidence="5 9" id="KW-0548">Nucleotidyltransferase</keyword>
<evidence type="ECO:0000259" key="10">
    <source>
        <dbReference type="PROSITE" id="PS51163"/>
    </source>
</evidence>
<evidence type="ECO:0000256" key="6">
    <source>
        <dbReference type="ARBA" id="ARBA00022741"/>
    </source>
</evidence>
<name>A0ABW1XQN9_9ALTE</name>
<keyword evidence="12" id="KW-1185">Reference proteome</keyword>
<organism evidence="11 12">
    <name type="scientific">Pseudobowmanella zhangzhouensis</name>
    <dbReference type="NCBI Taxonomy" id="1537679"/>
    <lineage>
        <taxon>Bacteria</taxon>
        <taxon>Pseudomonadati</taxon>
        <taxon>Pseudomonadota</taxon>
        <taxon>Gammaproteobacteria</taxon>
        <taxon>Alteromonadales</taxon>
        <taxon>Alteromonadaceae</taxon>
    </lineage>
</organism>
<dbReference type="EMBL" id="JBHSUS010000001">
    <property type="protein sequence ID" value="MFC6441708.1"/>
    <property type="molecule type" value="Genomic_DNA"/>
</dbReference>
<reference evidence="12" key="1">
    <citation type="journal article" date="2019" name="Int. J. Syst. Evol. Microbiol.">
        <title>The Global Catalogue of Microorganisms (GCM) 10K type strain sequencing project: providing services to taxonomists for standard genome sequencing and annotation.</title>
        <authorList>
            <consortium name="The Broad Institute Genomics Platform"/>
            <consortium name="The Broad Institute Genome Sequencing Center for Infectious Disease"/>
            <person name="Wu L."/>
            <person name="Ma J."/>
        </authorList>
    </citation>
    <scope>NUCLEOTIDE SEQUENCE [LARGE SCALE GENOMIC DNA]</scope>
    <source>
        <strain evidence="12">CGMCC 1.16031</strain>
    </source>
</reference>
<comment type="function">
    <text evidence="9">Required for the formation of a threonylcarbamoyl group on adenosine at position 37 (t(6)A37) in tRNAs that read codons beginning with adenine. Catalyzes the conversion of L-threonine, HCO(3)(-)/CO(2) and ATP to give threonylcarbamoyl-AMP (TC-AMP) as the acyladenylate intermediate, with the release of diphosphate.</text>
</comment>
<dbReference type="RefSeq" id="WP_254426546.1">
    <property type="nucleotide sequence ID" value="NZ_JBHSUS010000001.1"/>
</dbReference>
<dbReference type="InterPro" id="IPR017945">
    <property type="entry name" value="DHBP_synth_RibB-like_a/b_dom"/>
</dbReference>
<comment type="subcellular location">
    <subcellularLocation>
        <location evidence="1 9">Cytoplasm</location>
    </subcellularLocation>
</comment>
<dbReference type="Proteomes" id="UP001596364">
    <property type="component" value="Unassembled WGS sequence"/>
</dbReference>
<feature type="domain" description="YrdC-like" evidence="10">
    <location>
        <begin position="4"/>
        <end position="186"/>
    </location>
</feature>
<dbReference type="InterPro" id="IPR006070">
    <property type="entry name" value="Sua5-like_dom"/>
</dbReference>
<dbReference type="EC" id="2.7.7.87" evidence="9"/>
<keyword evidence="3 9" id="KW-0808">Transferase</keyword>
<dbReference type="Gene3D" id="3.90.870.10">
    <property type="entry name" value="DHBP synthase"/>
    <property type="match status" value="1"/>
</dbReference>
<evidence type="ECO:0000256" key="3">
    <source>
        <dbReference type="ARBA" id="ARBA00022679"/>
    </source>
</evidence>
<dbReference type="PROSITE" id="PS51163">
    <property type="entry name" value="YRDC"/>
    <property type="match status" value="1"/>
</dbReference>
<keyword evidence="2 9" id="KW-0963">Cytoplasm</keyword>
<evidence type="ECO:0000256" key="5">
    <source>
        <dbReference type="ARBA" id="ARBA00022695"/>
    </source>
</evidence>
<evidence type="ECO:0000256" key="4">
    <source>
        <dbReference type="ARBA" id="ARBA00022694"/>
    </source>
</evidence>
<proteinExistence type="inferred from homology"/>